<feature type="domain" description="HTH iclR-type" evidence="4">
    <location>
        <begin position="34"/>
        <end position="93"/>
    </location>
</feature>
<dbReference type="Pfam" id="PF09339">
    <property type="entry name" value="HTH_IclR"/>
    <property type="match status" value="1"/>
</dbReference>
<sequence>MLSAAAHQGGMGYTIQYCKESYFFMNNQTIRTSVPALDKTVRVCNYLFSSPGATFSQIQQDLDLPKSSTSSLLNALVEHHLLRQERGRFFLGLKLYEWGNRSLEQFDISKVARPVLEKLRDSTDLICHLGILDEVAPIYILKLESTQPIGIRTWVGKKLPLHSSGVGKALCAWLPQDVIDTLLPEETLPRFTQTTITRKSDLIQEFARIRERGWAFDNAEDSPGIYCIAAPVFNQTREVIAAISISGVEIQIPKEKIEYYSTLVLDACQELSEKLKYI</sequence>
<dbReference type="GO" id="GO:0003700">
    <property type="term" value="F:DNA-binding transcription factor activity"/>
    <property type="evidence" value="ECO:0007669"/>
    <property type="project" value="TreeGrafter"/>
</dbReference>
<evidence type="ECO:0000256" key="3">
    <source>
        <dbReference type="ARBA" id="ARBA00023163"/>
    </source>
</evidence>
<dbReference type="SMART" id="SM00346">
    <property type="entry name" value="HTH_ICLR"/>
    <property type="match status" value="1"/>
</dbReference>
<dbReference type="PATRIC" id="fig|941280.3.peg.3767"/>
<dbReference type="GO" id="GO:0003677">
    <property type="term" value="F:DNA binding"/>
    <property type="evidence" value="ECO:0007669"/>
    <property type="project" value="UniProtKB-KW"/>
</dbReference>
<dbReference type="PROSITE" id="PS51077">
    <property type="entry name" value="HTH_ICLR"/>
    <property type="match status" value="1"/>
</dbReference>
<dbReference type="Pfam" id="PF01614">
    <property type="entry name" value="IclR_C"/>
    <property type="match status" value="1"/>
</dbReference>
<dbReference type="Proteomes" id="UP000183316">
    <property type="component" value="Chromosome"/>
</dbReference>
<dbReference type="InterPro" id="IPR014757">
    <property type="entry name" value="Tscrpt_reg_IclR_C"/>
</dbReference>
<keyword evidence="3" id="KW-0804">Transcription</keyword>
<evidence type="ECO:0000259" key="4">
    <source>
        <dbReference type="PROSITE" id="PS51077"/>
    </source>
</evidence>
<dbReference type="PROSITE" id="PS51078">
    <property type="entry name" value="ICLR_ED"/>
    <property type="match status" value="1"/>
</dbReference>
<dbReference type="GO" id="GO:0045892">
    <property type="term" value="P:negative regulation of DNA-templated transcription"/>
    <property type="evidence" value="ECO:0007669"/>
    <property type="project" value="TreeGrafter"/>
</dbReference>
<dbReference type="PANTHER" id="PTHR30136">
    <property type="entry name" value="HELIX-TURN-HELIX TRANSCRIPTIONAL REGULATOR, ICLR FAMILY"/>
    <property type="match status" value="1"/>
</dbReference>
<dbReference type="AlphaFoldDB" id="A0A192CFX5"/>
<organism evidence="6 7">
    <name type="scientific">Escherichia coli O25b:H4</name>
    <dbReference type="NCBI Taxonomy" id="941280"/>
    <lineage>
        <taxon>Bacteria</taxon>
        <taxon>Pseudomonadati</taxon>
        <taxon>Pseudomonadota</taxon>
        <taxon>Gammaproteobacteria</taxon>
        <taxon>Enterobacterales</taxon>
        <taxon>Enterobacteriaceae</taxon>
        <taxon>Escherichia</taxon>
    </lineage>
</organism>
<evidence type="ECO:0000313" key="7">
    <source>
        <dbReference type="Proteomes" id="UP000183316"/>
    </source>
</evidence>
<dbReference type="Gene3D" id="3.30.450.40">
    <property type="match status" value="1"/>
</dbReference>
<dbReference type="PANTHER" id="PTHR30136:SF38">
    <property type="entry name" value="TRANSCRIPTIONAL REGULATOR"/>
    <property type="match status" value="1"/>
</dbReference>
<dbReference type="InterPro" id="IPR036390">
    <property type="entry name" value="WH_DNA-bd_sf"/>
</dbReference>
<feature type="domain" description="IclR-ED" evidence="5">
    <location>
        <begin position="94"/>
        <end position="277"/>
    </location>
</feature>
<evidence type="ECO:0000256" key="1">
    <source>
        <dbReference type="ARBA" id="ARBA00023015"/>
    </source>
</evidence>
<evidence type="ECO:0000313" key="6">
    <source>
        <dbReference type="EMBL" id="ANK05053.1"/>
    </source>
</evidence>
<keyword evidence="1" id="KW-0805">Transcription regulation</keyword>
<dbReference type="InterPro" id="IPR036388">
    <property type="entry name" value="WH-like_DNA-bd_sf"/>
</dbReference>
<dbReference type="InterPro" id="IPR050707">
    <property type="entry name" value="HTH_MetabolicPath_Reg"/>
</dbReference>
<dbReference type="Gene3D" id="1.10.10.10">
    <property type="entry name" value="Winged helix-like DNA-binding domain superfamily/Winged helix DNA-binding domain"/>
    <property type="match status" value="1"/>
</dbReference>
<dbReference type="InterPro" id="IPR029016">
    <property type="entry name" value="GAF-like_dom_sf"/>
</dbReference>
<reference evidence="6 7" key="1">
    <citation type="submission" date="2016-03" db="EMBL/GenBank/DDBJ databases">
        <title>Genome Sequence and Comparative Pathogenic Determinants of Uropathogenic Escherichia coli O25b:H4, a Clinical Isolate from Saudi Arabia.</title>
        <authorList>
            <person name="Alyamani E.A.J."/>
            <person name="Khiyami M.A."/>
            <person name="Booq R.Y."/>
            <person name="Bahwerth F.S."/>
            <person name="Vaisvil B."/>
            <person name="Schmitt D.P."/>
            <person name="Kapatral V."/>
        </authorList>
    </citation>
    <scope>NUCLEOTIDE SEQUENCE [LARGE SCALE GENOMIC DNA]</scope>
    <source>
        <strain evidence="6 7">O25b:H4</strain>
    </source>
</reference>
<dbReference type="InterPro" id="IPR005471">
    <property type="entry name" value="Tscrpt_reg_IclR_N"/>
</dbReference>
<protein>
    <submittedName>
        <fullName evidence="6">YfaX</fullName>
    </submittedName>
</protein>
<dbReference type="SUPFAM" id="SSF55781">
    <property type="entry name" value="GAF domain-like"/>
    <property type="match status" value="1"/>
</dbReference>
<dbReference type="EMBL" id="CP015085">
    <property type="protein sequence ID" value="ANK05053.1"/>
    <property type="molecule type" value="Genomic_DNA"/>
</dbReference>
<keyword evidence="2" id="KW-0238">DNA-binding</keyword>
<name>A0A192CFX5_ECO25</name>
<accession>A0A192CFX5</accession>
<proteinExistence type="predicted"/>
<evidence type="ECO:0000256" key="2">
    <source>
        <dbReference type="ARBA" id="ARBA00023125"/>
    </source>
</evidence>
<evidence type="ECO:0000259" key="5">
    <source>
        <dbReference type="PROSITE" id="PS51078"/>
    </source>
</evidence>
<gene>
    <name evidence="6" type="ORF">WLH_03792</name>
</gene>
<dbReference type="SUPFAM" id="SSF46785">
    <property type="entry name" value="Winged helix' DNA-binding domain"/>
    <property type="match status" value="1"/>
</dbReference>